<sequence length="279" mass="30552">MKYAADFVPSLGSALLFVTGGLLGSITTQILLPGASWESCQSLGVTAAAQTGTSPSAHSEIPVSTPCPSSPQHGCATSLAAAEIFAADKASSTCHMTRVNGTYNISSPFTGPPTPEVDAAWARYWPTWMFSVDEAAFKASQPQHPKEAVRFESGPHDGRYLATFEATHQMHCLYNLFRASYLDSYPDEKADYDHDPGKWHERVDHCVEILRQKIECLRSDRDTTLITYNWVKHKKGPTANFNVARACPAWDAMGRWGQRHEVTEVPVKGPNAVELSAIP</sequence>
<dbReference type="PANTHER" id="PTHR33365:SF12">
    <property type="entry name" value="TAT PATHWAY SIGNAL SEQUENCE"/>
    <property type="match status" value="1"/>
</dbReference>
<dbReference type="InterPro" id="IPR021765">
    <property type="entry name" value="UstYa-like"/>
</dbReference>
<name>A0AB34FCR6_9HYPO</name>
<reference evidence="2" key="1">
    <citation type="submission" date="2023-01" db="EMBL/GenBank/DDBJ databases">
        <title>The growth and conidiation of Purpureocillium lavendulum are regulated by nitrogen source and histone H3K14 acetylation.</title>
        <authorList>
            <person name="Tang P."/>
            <person name="Han J."/>
            <person name="Zhang C."/>
            <person name="Tang P."/>
            <person name="Qi F."/>
            <person name="Zhang K."/>
            <person name="Liang L."/>
        </authorList>
    </citation>
    <scope>NUCLEOTIDE SEQUENCE</scope>
    <source>
        <strain evidence="2">YMF1.00683</strain>
    </source>
</reference>
<dbReference type="AlphaFoldDB" id="A0AB34FCR6"/>
<dbReference type="Proteomes" id="UP001163105">
    <property type="component" value="Unassembled WGS sequence"/>
</dbReference>
<dbReference type="PANTHER" id="PTHR33365">
    <property type="entry name" value="YALI0B05434P"/>
    <property type="match status" value="1"/>
</dbReference>
<dbReference type="GO" id="GO:0043386">
    <property type="term" value="P:mycotoxin biosynthetic process"/>
    <property type="evidence" value="ECO:0007669"/>
    <property type="project" value="InterPro"/>
</dbReference>
<dbReference type="EMBL" id="JAQHRD010000013">
    <property type="protein sequence ID" value="KAJ6437214.1"/>
    <property type="molecule type" value="Genomic_DNA"/>
</dbReference>
<evidence type="ECO:0000256" key="1">
    <source>
        <dbReference type="ARBA" id="ARBA00035112"/>
    </source>
</evidence>
<protein>
    <submittedName>
        <fullName evidence="2">Uncharacterized protein</fullName>
    </submittedName>
</protein>
<comment type="similarity">
    <text evidence="1">Belongs to the ustYa family.</text>
</comment>
<evidence type="ECO:0000313" key="3">
    <source>
        <dbReference type="Proteomes" id="UP001163105"/>
    </source>
</evidence>
<dbReference type="Pfam" id="PF11807">
    <property type="entry name" value="UstYa"/>
    <property type="match status" value="1"/>
</dbReference>
<keyword evidence="3" id="KW-1185">Reference proteome</keyword>
<proteinExistence type="inferred from homology"/>
<organism evidence="2 3">
    <name type="scientific">Purpureocillium lavendulum</name>
    <dbReference type="NCBI Taxonomy" id="1247861"/>
    <lineage>
        <taxon>Eukaryota</taxon>
        <taxon>Fungi</taxon>
        <taxon>Dikarya</taxon>
        <taxon>Ascomycota</taxon>
        <taxon>Pezizomycotina</taxon>
        <taxon>Sordariomycetes</taxon>
        <taxon>Hypocreomycetidae</taxon>
        <taxon>Hypocreales</taxon>
        <taxon>Ophiocordycipitaceae</taxon>
        <taxon>Purpureocillium</taxon>
    </lineage>
</organism>
<accession>A0AB34FCR6</accession>
<comment type="caution">
    <text evidence="2">The sequence shown here is derived from an EMBL/GenBank/DDBJ whole genome shotgun (WGS) entry which is preliminary data.</text>
</comment>
<gene>
    <name evidence="2" type="ORF">O9K51_10185</name>
</gene>
<evidence type="ECO:0000313" key="2">
    <source>
        <dbReference type="EMBL" id="KAJ6437214.1"/>
    </source>
</evidence>